<name>M1NIA0_9CORY</name>
<evidence type="ECO:0000313" key="7">
    <source>
        <dbReference type="Proteomes" id="UP000011723"/>
    </source>
</evidence>
<reference evidence="5 7" key="1">
    <citation type="journal article" date="2012" name="Stand. Genomic Sci.">
        <title>Genome sequence of the halotolerant bacterium Corynebacterium halotolerans type strain YIM 70093(T) (= DSM 44683(T)).</title>
        <authorList>
            <person name="Ruckert C."/>
            <person name="Albersmeier A."/>
            <person name="Al-Dilaimi A."/>
            <person name="Niehaus K."/>
            <person name="Szczepanowski R."/>
            <person name="Kalinowski J."/>
        </authorList>
    </citation>
    <scope>NUCLEOTIDE SEQUENCE [LARGE SCALE GENOMIC DNA]</scope>
    <source>
        <strain evidence="5">YIM 70093</strain>
    </source>
</reference>
<dbReference type="InterPro" id="IPR013762">
    <property type="entry name" value="Integrase-like_cat_sf"/>
</dbReference>
<keyword evidence="3" id="KW-0233">DNA recombination</keyword>
<dbReference type="SUPFAM" id="SSF56349">
    <property type="entry name" value="DNA breaking-rejoining enzymes"/>
    <property type="match status" value="1"/>
</dbReference>
<dbReference type="AlphaFoldDB" id="M1NIA0"/>
<keyword evidence="2" id="KW-0238">DNA-binding</keyword>
<dbReference type="HOGENOM" id="CLU_027562_10_1_11"/>
<gene>
    <name evidence="5" type="ORF">A605_00585</name>
    <name evidence="6" type="ORF">A605_10225</name>
</gene>
<evidence type="ECO:0000313" key="6">
    <source>
        <dbReference type="EMBL" id="AGF73045.1"/>
    </source>
</evidence>
<dbReference type="InterPro" id="IPR050090">
    <property type="entry name" value="Tyrosine_recombinase_XerCD"/>
</dbReference>
<dbReference type="EMBL" id="CP003697">
    <property type="protein sequence ID" value="AGF71133.1"/>
    <property type="molecule type" value="Genomic_DNA"/>
</dbReference>
<feature type="domain" description="Tyr recombinase" evidence="4">
    <location>
        <begin position="106"/>
        <end position="303"/>
    </location>
</feature>
<organism evidence="5 7">
    <name type="scientific">Corynebacterium halotolerans YIM 70093 = DSM 44683</name>
    <dbReference type="NCBI Taxonomy" id="1121362"/>
    <lineage>
        <taxon>Bacteria</taxon>
        <taxon>Bacillati</taxon>
        <taxon>Actinomycetota</taxon>
        <taxon>Actinomycetes</taxon>
        <taxon>Mycobacteriales</taxon>
        <taxon>Corynebacteriaceae</taxon>
        <taxon>Corynebacterium</taxon>
    </lineage>
</organism>
<dbReference type="KEGG" id="chn:A605_00585"/>
<proteinExistence type="inferred from homology"/>
<keyword evidence="7" id="KW-1185">Reference proteome</keyword>
<evidence type="ECO:0000313" key="5">
    <source>
        <dbReference type="EMBL" id="AGF71133.1"/>
    </source>
</evidence>
<evidence type="ECO:0000259" key="4">
    <source>
        <dbReference type="PROSITE" id="PS51898"/>
    </source>
</evidence>
<comment type="similarity">
    <text evidence="1">Belongs to the 'phage' integrase family.</text>
</comment>
<dbReference type="Proteomes" id="UP000011723">
    <property type="component" value="Chromosome"/>
</dbReference>
<dbReference type="PANTHER" id="PTHR30349:SF41">
    <property type="entry name" value="INTEGRASE_RECOMBINASE PROTEIN MJ0367-RELATED"/>
    <property type="match status" value="1"/>
</dbReference>
<dbReference type="eggNOG" id="COG0582">
    <property type="taxonomic scope" value="Bacteria"/>
</dbReference>
<dbReference type="InterPro" id="IPR002104">
    <property type="entry name" value="Integrase_catalytic"/>
</dbReference>
<dbReference type="GO" id="GO:0015074">
    <property type="term" value="P:DNA integration"/>
    <property type="evidence" value="ECO:0007669"/>
    <property type="project" value="InterPro"/>
</dbReference>
<dbReference type="OrthoDB" id="1822491at2"/>
<dbReference type="RefSeq" id="WP_015399557.1">
    <property type="nucleotide sequence ID" value="NC_020302.1"/>
</dbReference>
<dbReference type="PATRIC" id="fig|1121362.3.peg.110"/>
<accession>M1NIA0</accession>
<evidence type="ECO:0000256" key="1">
    <source>
        <dbReference type="ARBA" id="ARBA00008857"/>
    </source>
</evidence>
<dbReference type="EMBL" id="CP003697">
    <property type="protein sequence ID" value="AGF73045.1"/>
    <property type="molecule type" value="Genomic_DNA"/>
</dbReference>
<dbReference type="Gene3D" id="1.10.443.10">
    <property type="entry name" value="Intergrase catalytic core"/>
    <property type="match status" value="1"/>
</dbReference>
<dbReference type="GO" id="GO:0006310">
    <property type="term" value="P:DNA recombination"/>
    <property type="evidence" value="ECO:0007669"/>
    <property type="project" value="UniProtKB-KW"/>
</dbReference>
<dbReference type="GO" id="GO:0003677">
    <property type="term" value="F:DNA binding"/>
    <property type="evidence" value="ECO:0007669"/>
    <property type="project" value="UniProtKB-KW"/>
</dbReference>
<evidence type="ECO:0000256" key="3">
    <source>
        <dbReference type="ARBA" id="ARBA00023172"/>
    </source>
</evidence>
<dbReference type="STRING" id="1121362.A605_00585"/>
<evidence type="ECO:0000256" key="2">
    <source>
        <dbReference type="ARBA" id="ARBA00023125"/>
    </source>
</evidence>
<dbReference type="Pfam" id="PF00589">
    <property type="entry name" value="Phage_integrase"/>
    <property type="match status" value="1"/>
</dbReference>
<dbReference type="KEGG" id="chn:A605_10225"/>
<sequence length="319" mass="36283">MTAEHEFTSAFAADLDGYLAFKEKMGFYGASRIVYLRRFDAYCTRLGRTVFDRATVEGWVIDELQRSSTYRSWMSYIRDFGRWLHTHTQPGAYILSDQWKSSFTRAHPYLLTQDEIDRFFIAAARLEAASPWAWQAAAFFTLMHSAGLRTIEARHLLTDQVDLAGGHIDIIGSKGHRSRRLPLTADVIDVLTACDTTSRAHLGPRTPFFVSSTGKSVTPATVGVIFNRIWDHAGLARPTDGRQPRPYDFRHHFAYANLERWMTNGTDITAMLPYLARYMGHATFDSTYYYVHTSPDFMNAYADITASQSQSLLPEVGFE</sequence>
<protein>
    <submittedName>
        <fullName evidence="5">Integrase/recombinase</fullName>
    </submittedName>
</protein>
<dbReference type="PROSITE" id="PS51898">
    <property type="entry name" value="TYR_RECOMBINASE"/>
    <property type="match status" value="1"/>
</dbReference>
<dbReference type="InterPro" id="IPR011010">
    <property type="entry name" value="DNA_brk_join_enz"/>
</dbReference>
<dbReference type="PANTHER" id="PTHR30349">
    <property type="entry name" value="PHAGE INTEGRASE-RELATED"/>
    <property type="match status" value="1"/>
</dbReference>